<feature type="domain" description="Peptidase M28" evidence="16">
    <location>
        <begin position="121"/>
        <end position="309"/>
    </location>
</feature>
<dbReference type="EMBL" id="MCFI01000006">
    <property type="protein sequence ID" value="ORY84283.1"/>
    <property type="molecule type" value="Genomic_DNA"/>
</dbReference>
<dbReference type="RefSeq" id="XP_040726301.1">
    <property type="nucleotide sequence ID" value="XM_040867128.1"/>
</dbReference>
<comment type="cofactor">
    <cofactor evidence="1">
        <name>Zn(2+)</name>
        <dbReference type="ChEBI" id="CHEBI:29105"/>
    </cofactor>
</comment>
<evidence type="ECO:0000256" key="2">
    <source>
        <dbReference type="ARBA" id="ARBA00004477"/>
    </source>
</evidence>
<feature type="transmembrane region" description="Helical" evidence="15">
    <location>
        <begin position="349"/>
        <end position="367"/>
    </location>
</feature>
<dbReference type="InterPro" id="IPR007484">
    <property type="entry name" value="Peptidase_M28"/>
</dbReference>
<keyword evidence="5 15" id="KW-0812">Transmembrane</keyword>
<evidence type="ECO:0000256" key="5">
    <source>
        <dbReference type="ARBA" id="ARBA00022692"/>
    </source>
</evidence>
<feature type="transmembrane region" description="Helical" evidence="15">
    <location>
        <begin position="379"/>
        <end position="402"/>
    </location>
</feature>
<dbReference type="Pfam" id="PF04389">
    <property type="entry name" value="Peptidase_M28"/>
    <property type="match status" value="1"/>
</dbReference>
<evidence type="ECO:0000256" key="13">
    <source>
        <dbReference type="ARBA" id="ARBA00023180"/>
    </source>
</evidence>
<feature type="transmembrane region" description="Helical" evidence="15">
    <location>
        <begin position="518"/>
        <end position="539"/>
    </location>
</feature>
<evidence type="ECO:0000256" key="6">
    <source>
        <dbReference type="ARBA" id="ARBA00022723"/>
    </source>
</evidence>
<evidence type="ECO:0000256" key="12">
    <source>
        <dbReference type="ARBA" id="ARBA00023136"/>
    </source>
</evidence>
<evidence type="ECO:0000256" key="1">
    <source>
        <dbReference type="ARBA" id="ARBA00001947"/>
    </source>
</evidence>
<evidence type="ECO:0000256" key="10">
    <source>
        <dbReference type="ARBA" id="ARBA00022989"/>
    </source>
</evidence>
<evidence type="ECO:0000256" key="11">
    <source>
        <dbReference type="ARBA" id="ARBA00023049"/>
    </source>
</evidence>
<dbReference type="FunFam" id="3.40.630.10:FF:000008">
    <property type="entry name" value="Endoplasmic reticulum metallopeptidase 1"/>
    <property type="match status" value="1"/>
</dbReference>
<dbReference type="OMA" id="WNNTIGA"/>
<keyword evidence="9 14" id="KW-0862">Zinc</keyword>
<dbReference type="PANTHER" id="PTHR12147:SF22">
    <property type="entry name" value="ENDOPLASMIC RETICULUM METALLOPEPTIDASE 1"/>
    <property type="match status" value="1"/>
</dbReference>
<evidence type="ECO:0000256" key="9">
    <source>
        <dbReference type="ARBA" id="ARBA00022833"/>
    </source>
</evidence>
<dbReference type="STRING" id="56484.A0A1Y2FJZ2"/>
<gene>
    <name evidence="17" type="ORF">BCR37DRAFT_334118</name>
</gene>
<reference evidence="17 18" key="1">
    <citation type="submission" date="2016-07" db="EMBL/GenBank/DDBJ databases">
        <title>Pervasive Adenine N6-methylation of Active Genes in Fungi.</title>
        <authorList>
            <consortium name="DOE Joint Genome Institute"/>
            <person name="Mondo S.J."/>
            <person name="Dannebaum R.O."/>
            <person name="Kuo R.C."/>
            <person name="Labutti K."/>
            <person name="Haridas S."/>
            <person name="Kuo A."/>
            <person name="Salamov A."/>
            <person name="Ahrendt S.R."/>
            <person name="Lipzen A."/>
            <person name="Sullivan W."/>
            <person name="Andreopoulos W.B."/>
            <person name="Clum A."/>
            <person name="Lindquist E."/>
            <person name="Daum C."/>
            <person name="Ramamoorthy G.K."/>
            <person name="Gryganskyi A."/>
            <person name="Culley D."/>
            <person name="Magnuson J.K."/>
            <person name="James T.Y."/>
            <person name="O'Malley M.A."/>
            <person name="Stajich J.E."/>
            <person name="Spatafora J.W."/>
            <person name="Visel A."/>
            <person name="Grigoriev I.V."/>
        </authorList>
    </citation>
    <scope>NUCLEOTIDE SEQUENCE [LARGE SCALE GENOMIC DNA]</scope>
    <source>
        <strain evidence="17 18">12-1054</strain>
    </source>
</reference>
<feature type="transmembrane region" description="Helical" evidence="15">
    <location>
        <begin position="414"/>
        <end position="432"/>
    </location>
</feature>
<keyword evidence="4 14" id="KW-0645">Protease</keyword>
<keyword evidence="18" id="KW-1185">Reference proteome</keyword>
<dbReference type="PANTHER" id="PTHR12147">
    <property type="entry name" value="METALLOPEPTIDASE M28 FAMILY MEMBER"/>
    <property type="match status" value="1"/>
</dbReference>
<evidence type="ECO:0000256" key="4">
    <source>
        <dbReference type="ARBA" id="ARBA00022670"/>
    </source>
</evidence>
<feature type="non-terminal residue" evidence="17">
    <location>
        <position position="1"/>
    </location>
</feature>
<dbReference type="GO" id="GO:0046872">
    <property type="term" value="F:metal ion binding"/>
    <property type="evidence" value="ECO:0007669"/>
    <property type="project" value="UniProtKB-KW"/>
</dbReference>
<dbReference type="GeneID" id="63783727"/>
<keyword evidence="10 15" id="KW-1133">Transmembrane helix</keyword>
<organism evidence="17 18">
    <name type="scientific">Protomyces lactucae-debilis</name>
    <dbReference type="NCBI Taxonomy" id="2754530"/>
    <lineage>
        <taxon>Eukaryota</taxon>
        <taxon>Fungi</taxon>
        <taxon>Dikarya</taxon>
        <taxon>Ascomycota</taxon>
        <taxon>Taphrinomycotina</taxon>
        <taxon>Taphrinomycetes</taxon>
        <taxon>Taphrinales</taxon>
        <taxon>Protomycetaceae</taxon>
        <taxon>Protomyces</taxon>
    </lineage>
</organism>
<dbReference type="InterPro" id="IPR045175">
    <property type="entry name" value="M28_fam"/>
</dbReference>
<feature type="transmembrane region" description="Helical" evidence="15">
    <location>
        <begin position="478"/>
        <end position="506"/>
    </location>
</feature>
<keyword evidence="7 14" id="KW-0378">Hydrolase</keyword>
<keyword evidence="8" id="KW-0256">Endoplasmic reticulum</keyword>
<dbReference type="AlphaFoldDB" id="A0A1Y2FJZ2"/>
<dbReference type="GO" id="GO:0008235">
    <property type="term" value="F:metalloexopeptidase activity"/>
    <property type="evidence" value="ECO:0007669"/>
    <property type="project" value="InterPro"/>
</dbReference>
<evidence type="ECO:0000259" key="16">
    <source>
        <dbReference type="Pfam" id="PF04389"/>
    </source>
</evidence>
<feature type="transmembrane region" description="Helical" evidence="15">
    <location>
        <begin position="551"/>
        <end position="571"/>
    </location>
</feature>
<accession>A0A1Y2FJZ2</accession>
<keyword evidence="13" id="KW-0325">Glycoprotein</keyword>
<proteinExistence type="inferred from homology"/>
<evidence type="ECO:0000256" key="15">
    <source>
        <dbReference type="SAM" id="Phobius"/>
    </source>
</evidence>
<evidence type="ECO:0000313" key="17">
    <source>
        <dbReference type="EMBL" id="ORY84283.1"/>
    </source>
</evidence>
<name>A0A1Y2FJZ2_PROLT</name>
<evidence type="ECO:0000256" key="3">
    <source>
        <dbReference type="ARBA" id="ARBA00010918"/>
    </source>
</evidence>
<dbReference type="CDD" id="cd03875">
    <property type="entry name" value="M28_Fxna_like"/>
    <property type="match status" value="1"/>
</dbReference>
<feature type="transmembrane region" description="Helical" evidence="15">
    <location>
        <begin position="444"/>
        <end position="466"/>
    </location>
</feature>
<protein>
    <recommendedName>
        <fullName evidence="14">Peptide hydrolase</fullName>
        <ecNumber evidence="14">3.4.-.-</ecNumber>
    </recommendedName>
</protein>
<keyword evidence="12 15" id="KW-0472">Membrane</keyword>
<dbReference type="Proteomes" id="UP000193685">
    <property type="component" value="Unassembled WGS sequence"/>
</dbReference>
<dbReference type="OrthoDB" id="76293at2759"/>
<evidence type="ECO:0000256" key="8">
    <source>
        <dbReference type="ARBA" id="ARBA00022824"/>
    </source>
</evidence>
<comment type="similarity">
    <text evidence="3 14">Belongs to the peptidase M28 family.</text>
</comment>
<feature type="non-terminal residue" evidence="17">
    <location>
        <position position="769"/>
    </location>
</feature>
<evidence type="ECO:0000313" key="18">
    <source>
        <dbReference type="Proteomes" id="UP000193685"/>
    </source>
</evidence>
<dbReference type="Gene3D" id="3.40.630.10">
    <property type="entry name" value="Zn peptidases"/>
    <property type="match status" value="1"/>
</dbReference>
<comment type="caution">
    <text evidence="17">The sequence shown here is derived from an EMBL/GenBank/DDBJ whole genome shotgun (WGS) entry which is preliminary data.</text>
</comment>
<evidence type="ECO:0000256" key="7">
    <source>
        <dbReference type="ARBA" id="ARBA00022801"/>
    </source>
</evidence>
<dbReference type="EC" id="3.4.-.-" evidence="14"/>
<sequence>VAYLSYTAHHGLPEPEVALYDSDGQPQFSEAKALEYVHSMADDIGYRIVGTQEHVKSRDWLKQEIHRLVGDLRKDPRRDALYEVEVLNQPGRGSHRFDFMGKVVMKQYEDIENVVVRISSKMNGKSKQNSILVNAHLDSTLPSPGAADDGVGIAIQLEILRVMTSRLDVSHLENSVILLFNDAEESLQDASHLFATQPHPWAHTVRGVINLEAAGNRGPSILFQATSPQMLDAYSHVPYPYGTVMASDIFATGLILSDTDFRQFEQYGNMTGLDTAIVANSYAYHTQLDTTANVERGATQQFGENTLAIVTHLTQPGKVLQASEPKVDRIYFSVLQHWFVSYSTKAGNLAARLLFSIVLGYLGYVGAQPKQVARAMAIHFSSLVGALAISVAVSKIMTVAGLHMKWFANDYICLVLYLPAALLGFLVASVAFPTTRVEAHQASLLFFSIMSLLPIGSSFWMFYQTISLLYAAFLPDTLVMWFTGSAQAILFGTEGYWSVLGIFVPLTGRLGGDAPAETIIAIIVAVLTFFGLPLLPAYLASLTRATRQRALGATVMTMLLGALLLSTRTVWDAAHPRRVFSQHMYNLTDGSTSLHFACADSAPGFGAYVSSLASRLQGAGIATGQAVSMPMNEWVAEWDVVYPFSQFLDSYKVPLETPALQALSAGYETPTLEAKHQVRRGGLVDLVLEVKHAGLIWTVMSFDADVVDWSLPRGIQGYGRHHVKHVGTDGISSHTLTMTLNATPGSSLFIDFVGIDVEAMYPHNKHKAG</sequence>
<keyword evidence="11" id="KW-0482">Metalloprotease</keyword>
<comment type="subcellular location">
    <subcellularLocation>
        <location evidence="2">Endoplasmic reticulum membrane</location>
        <topology evidence="2">Multi-pass membrane protein</topology>
    </subcellularLocation>
</comment>
<dbReference type="GO" id="GO:0005789">
    <property type="term" value="C:endoplasmic reticulum membrane"/>
    <property type="evidence" value="ECO:0007669"/>
    <property type="project" value="UniProtKB-SubCell"/>
</dbReference>
<evidence type="ECO:0000256" key="14">
    <source>
        <dbReference type="RuleBase" id="RU361240"/>
    </source>
</evidence>
<dbReference type="InterPro" id="IPR048024">
    <property type="entry name" value="Fxna-like_M28_dom"/>
</dbReference>
<dbReference type="SUPFAM" id="SSF53187">
    <property type="entry name" value="Zn-dependent exopeptidases"/>
    <property type="match status" value="1"/>
</dbReference>
<dbReference type="GO" id="GO:0006508">
    <property type="term" value="P:proteolysis"/>
    <property type="evidence" value="ECO:0007669"/>
    <property type="project" value="UniProtKB-KW"/>
</dbReference>
<keyword evidence="6 14" id="KW-0479">Metal-binding</keyword>